<evidence type="ECO:0000313" key="5">
    <source>
        <dbReference type="EMBL" id="GFE36362.1"/>
    </source>
</evidence>
<comment type="cofactor">
    <cofactor evidence="1">
        <name>Mg(2+)</name>
        <dbReference type="ChEBI" id="CHEBI:18420"/>
    </cofactor>
</comment>
<dbReference type="InterPro" id="IPR051600">
    <property type="entry name" value="Beta-PGM-like"/>
</dbReference>
<accession>A0A640UM28</accession>
<dbReference type="GO" id="GO:0016787">
    <property type="term" value="F:hydrolase activity"/>
    <property type="evidence" value="ECO:0007669"/>
    <property type="project" value="UniProtKB-KW"/>
</dbReference>
<dbReference type="Pfam" id="PF00702">
    <property type="entry name" value="Hydrolase"/>
    <property type="match status" value="1"/>
</dbReference>
<dbReference type="PANTHER" id="PTHR46193">
    <property type="entry name" value="6-PHOSPHOGLUCONATE PHOSPHATASE"/>
    <property type="match status" value="1"/>
</dbReference>
<keyword evidence="4" id="KW-0460">Magnesium</keyword>
<dbReference type="InterPro" id="IPR023214">
    <property type="entry name" value="HAD_sf"/>
</dbReference>
<dbReference type="RefSeq" id="WP_159742677.1">
    <property type="nucleotide sequence ID" value="NZ_BLIR01000001.1"/>
</dbReference>
<keyword evidence="6" id="KW-1185">Reference proteome</keyword>
<evidence type="ECO:0000256" key="4">
    <source>
        <dbReference type="ARBA" id="ARBA00022842"/>
    </source>
</evidence>
<evidence type="ECO:0000256" key="1">
    <source>
        <dbReference type="ARBA" id="ARBA00001946"/>
    </source>
</evidence>
<evidence type="ECO:0000313" key="6">
    <source>
        <dbReference type="Proteomes" id="UP000431826"/>
    </source>
</evidence>
<dbReference type="OrthoDB" id="9812856at2"/>
<protein>
    <submittedName>
        <fullName evidence="5">Hydrolase</fullName>
    </submittedName>
</protein>
<evidence type="ECO:0000256" key="3">
    <source>
        <dbReference type="ARBA" id="ARBA00022723"/>
    </source>
</evidence>
<dbReference type="InterPro" id="IPR023198">
    <property type="entry name" value="PGP-like_dom2"/>
</dbReference>
<dbReference type="EMBL" id="BLIR01000001">
    <property type="protein sequence ID" value="GFE36362.1"/>
    <property type="molecule type" value="Genomic_DNA"/>
</dbReference>
<dbReference type="PANTHER" id="PTHR46193:SF10">
    <property type="entry name" value="6-PHOSPHOGLUCONATE PHOSPHATASE"/>
    <property type="match status" value="1"/>
</dbReference>
<dbReference type="AlphaFoldDB" id="A0A640UM28"/>
<name>A0A640UM28_9ACTN</name>
<comment type="caution">
    <text evidence="5">The sequence shown here is derived from an EMBL/GenBank/DDBJ whole genome shotgun (WGS) entry which is preliminary data.</text>
</comment>
<proteinExistence type="inferred from homology"/>
<dbReference type="Gene3D" id="1.10.150.240">
    <property type="entry name" value="Putative phosphatase, domain 2"/>
    <property type="match status" value="1"/>
</dbReference>
<keyword evidence="3" id="KW-0479">Metal-binding</keyword>
<dbReference type="NCBIfam" id="TIGR01509">
    <property type="entry name" value="HAD-SF-IA-v3"/>
    <property type="match status" value="1"/>
</dbReference>
<evidence type="ECO:0000256" key="2">
    <source>
        <dbReference type="ARBA" id="ARBA00006171"/>
    </source>
</evidence>
<dbReference type="InterPro" id="IPR036412">
    <property type="entry name" value="HAD-like_sf"/>
</dbReference>
<dbReference type="SFLD" id="SFLDG01129">
    <property type="entry name" value="C1.5:_HAD__Beta-PGM__Phosphata"/>
    <property type="match status" value="1"/>
</dbReference>
<gene>
    <name evidence="5" type="ORF">Stube_10350</name>
</gene>
<organism evidence="5 6">
    <name type="scientific">Streptomyces tubercidicus</name>
    <dbReference type="NCBI Taxonomy" id="47759"/>
    <lineage>
        <taxon>Bacteria</taxon>
        <taxon>Bacillati</taxon>
        <taxon>Actinomycetota</taxon>
        <taxon>Actinomycetes</taxon>
        <taxon>Kitasatosporales</taxon>
        <taxon>Streptomycetaceae</taxon>
        <taxon>Streptomyces</taxon>
    </lineage>
</organism>
<dbReference type="GeneID" id="96282208"/>
<dbReference type="SUPFAM" id="SSF56784">
    <property type="entry name" value="HAD-like"/>
    <property type="match status" value="1"/>
</dbReference>
<dbReference type="SFLD" id="SFLDS00003">
    <property type="entry name" value="Haloacid_Dehalogenase"/>
    <property type="match status" value="1"/>
</dbReference>
<reference evidence="5 6" key="1">
    <citation type="submission" date="2019-12" db="EMBL/GenBank/DDBJ databases">
        <title>Whole genome shotgun sequence of Streptomyces tubercidicus NBRC 13090.</title>
        <authorList>
            <person name="Ichikawa N."/>
            <person name="Kimura A."/>
            <person name="Kitahashi Y."/>
            <person name="Komaki H."/>
            <person name="Tamura T."/>
        </authorList>
    </citation>
    <scope>NUCLEOTIDE SEQUENCE [LARGE SCALE GENOMIC DNA]</scope>
    <source>
        <strain evidence="5 6">NBRC 13090</strain>
    </source>
</reference>
<sequence length="226" mass="24312">MAHELVVFDNSGVLVDSESLGNRLLAGMLTDEVAPTTFAEAVEHYLGKSFADMVETVRRRTGAVVPDDFGARFHARLFDTFERELTAVDGVHEVLDDLDARNVPYCVASNDTADRVAVSLGLTGLAPRLAGRIFGADQVARPKPAPDVFLHAARRCGVAPEACLVIEDSARGVAAARAAGMTVYGLASVTPRTRLGDAQQVLGSMRELRDLIPALFPDPLLQETRR</sequence>
<dbReference type="InterPro" id="IPR006439">
    <property type="entry name" value="HAD-SF_hydro_IA"/>
</dbReference>
<dbReference type="GO" id="GO:0046872">
    <property type="term" value="F:metal ion binding"/>
    <property type="evidence" value="ECO:0007669"/>
    <property type="project" value="UniProtKB-KW"/>
</dbReference>
<dbReference type="Gene3D" id="3.40.50.1000">
    <property type="entry name" value="HAD superfamily/HAD-like"/>
    <property type="match status" value="1"/>
</dbReference>
<dbReference type="Proteomes" id="UP000431826">
    <property type="component" value="Unassembled WGS sequence"/>
</dbReference>
<comment type="similarity">
    <text evidence="2">Belongs to the HAD-like hydrolase superfamily. CbbY/CbbZ/Gph/YieH family.</text>
</comment>
<keyword evidence="5" id="KW-0378">Hydrolase</keyword>